<accession>A0A0K2ZTK4</accession>
<dbReference type="AlphaFoldDB" id="A0A0K2ZTK4"/>
<reference evidence="1 2" key="1">
    <citation type="submission" date="2015-07" db="EMBL/GenBank/DDBJ databases">
        <authorList>
            <person name="Noorani M."/>
        </authorList>
    </citation>
    <scope>NUCLEOTIDE SEQUENCE [LARGE SCALE GENOMIC DNA]</scope>
    <source>
        <strain evidence="1">LMG728</strain>
    </source>
</reference>
<gene>
    <name evidence="1" type="ORF">XTPLMG728_2080</name>
</gene>
<dbReference type="RefSeq" id="WP_237653850.1">
    <property type="nucleotide sequence ID" value="NZ_CP076250.1"/>
</dbReference>
<sequence length="216" mass="23922">MCDAEGVILFTFQVGLLIRESDVSRLKINVILFSLVLCLFSGAAAAQQLRTTFGGWIGKQQRSEYIDGSDWHYCFSNRRGSCGAVALTTGHNTCVTRGFNIGLKWSVPTRVGSMEINGGYNQSWSACNVRQETVTCSPKPGWKGRAAIIFSERVGRVNVVGGDPDYYVTLESSCPAGWKSNWEGGYGWSCRYNGGTYSRQGYLPEWRGSTCDYERI</sequence>
<dbReference type="Proteomes" id="UP000041247">
    <property type="component" value="Unassembled WGS sequence"/>
</dbReference>
<evidence type="ECO:0000313" key="1">
    <source>
        <dbReference type="EMBL" id="CTP88963.1"/>
    </source>
</evidence>
<name>A0A0K2ZTK4_9XANT</name>
<proteinExistence type="predicted"/>
<dbReference type="EMBL" id="CXOK01000057">
    <property type="protein sequence ID" value="CTP88963.1"/>
    <property type="molecule type" value="Genomic_DNA"/>
</dbReference>
<protein>
    <submittedName>
        <fullName evidence="1">Uncharacterized protein</fullName>
    </submittedName>
</protein>
<organism evidence="1 2">
    <name type="scientific">Xanthomonas graminis pv. poae</name>
    <dbReference type="NCBI Taxonomy" id="227946"/>
    <lineage>
        <taxon>Bacteria</taxon>
        <taxon>Pseudomonadati</taxon>
        <taxon>Pseudomonadota</taxon>
        <taxon>Gammaproteobacteria</taxon>
        <taxon>Lysobacterales</taxon>
        <taxon>Lysobacteraceae</taxon>
        <taxon>Xanthomonas</taxon>
        <taxon>Xanthomonas translucens group</taxon>
        <taxon>Xanthomonas graminis</taxon>
    </lineage>
</organism>
<evidence type="ECO:0000313" key="2">
    <source>
        <dbReference type="Proteomes" id="UP000041247"/>
    </source>
</evidence>